<accession>A0A0E9XLL4</accession>
<dbReference type="EMBL" id="GBXM01005984">
    <property type="protein sequence ID" value="JAI02594.1"/>
    <property type="molecule type" value="Transcribed_RNA"/>
</dbReference>
<protein>
    <submittedName>
        <fullName evidence="3">Uncharacterized protein</fullName>
    </submittedName>
</protein>
<reference evidence="3" key="1">
    <citation type="submission" date="2014-11" db="EMBL/GenBank/DDBJ databases">
        <authorList>
            <person name="Amaro Gonzalez C."/>
        </authorList>
    </citation>
    <scope>NUCLEOTIDE SEQUENCE</scope>
</reference>
<name>A0A0E9XLL4_ANGAN</name>
<proteinExistence type="predicted"/>
<reference evidence="3" key="2">
    <citation type="journal article" date="2015" name="Fish Shellfish Immunol.">
        <title>Early steps in the European eel (Anguilla anguilla)-Vibrio vulnificus interaction in the gills: Role of the RtxA13 toxin.</title>
        <authorList>
            <person name="Callol A."/>
            <person name="Pajuelo D."/>
            <person name="Ebbesson L."/>
            <person name="Teles M."/>
            <person name="MacKenzie S."/>
            <person name="Amaro C."/>
        </authorList>
    </citation>
    <scope>NUCLEOTIDE SEQUENCE</scope>
</reference>
<evidence type="ECO:0000313" key="3">
    <source>
        <dbReference type="EMBL" id="JAI02594.1"/>
    </source>
</evidence>
<feature type="chain" id="PRO_5002435081" evidence="2">
    <location>
        <begin position="28"/>
        <end position="57"/>
    </location>
</feature>
<feature type="region of interest" description="Disordered" evidence="1">
    <location>
        <begin position="34"/>
        <end position="57"/>
    </location>
</feature>
<feature type="signal peptide" evidence="2">
    <location>
        <begin position="1"/>
        <end position="27"/>
    </location>
</feature>
<keyword evidence="2" id="KW-0732">Signal</keyword>
<feature type="compositionally biased region" description="Polar residues" evidence="1">
    <location>
        <begin position="38"/>
        <end position="48"/>
    </location>
</feature>
<organism evidence="3">
    <name type="scientific">Anguilla anguilla</name>
    <name type="common">European freshwater eel</name>
    <name type="synonym">Muraena anguilla</name>
    <dbReference type="NCBI Taxonomy" id="7936"/>
    <lineage>
        <taxon>Eukaryota</taxon>
        <taxon>Metazoa</taxon>
        <taxon>Chordata</taxon>
        <taxon>Craniata</taxon>
        <taxon>Vertebrata</taxon>
        <taxon>Euteleostomi</taxon>
        <taxon>Actinopterygii</taxon>
        <taxon>Neopterygii</taxon>
        <taxon>Teleostei</taxon>
        <taxon>Anguilliformes</taxon>
        <taxon>Anguillidae</taxon>
        <taxon>Anguilla</taxon>
    </lineage>
</organism>
<sequence>MADRMSSFCKWALRCISASSLLVFTAGSLEITPVPEQGASSNTRSNPPITLGNCLPS</sequence>
<evidence type="ECO:0000256" key="1">
    <source>
        <dbReference type="SAM" id="MobiDB-lite"/>
    </source>
</evidence>
<evidence type="ECO:0000256" key="2">
    <source>
        <dbReference type="SAM" id="SignalP"/>
    </source>
</evidence>
<dbReference type="AlphaFoldDB" id="A0A0E9XLL4"/>